<proteinExistence type="predicted"/>
<evidence type="ECO:0000256" key="1">
    <source>
        <dbReference type="SAM" id="MobiDB-lite"/>
    </source>
</evidence>
<gene>
    <name evidence="2" type="ORF">GPUH_LOCUS18963</name>
</gene>
<reference evidence="2 3" key="2">
    <citation type="submission" date="2018-11" db="EMBL/GenBank/DDBJ databases">
        <authorList>
            <consortium name="Pathogen Informatics"/>
        </authorList>
    </citation>
    <scope>NUCLEOTIDE SEQUENCE [LARGE SCALE GENOMIC DNA]</scope>
</reference>
<dbReference type="AlphaFoldDB" id="A0A183EDC4"/>
<dbReference type="WBParaSite" id="GPUH_0001899001-mRNA-1">
    <property type="protein sequence ID" value="GPUH_0001899001-mRNA-1"/>
    <property type="gene ID" value="GPUH_0001899001"/>
</dbReference>
<reference evidence="4" key="1">
    <citation type="submission" date="2016-06" db="UniProtKB">
        <authorList>
            <consortium name="WormBaseParasite"/>
        </authorList>
    </citation>
    <scope>IDENTIFICATION</scope>
</reference>
<dbReference type="EMBL" id="UYRT01087658">
    <property type="protein sequence ID" value="VDN32816.1"/>
    <property type="molecule type" value="Genomic_DNA"/>
</dbReference>
<evidence type="ECO:0000313" key="2">
    <source>
        <dbReference type="EMBL" id="VDN32816.1"/>
    </source>
</evidence>
<protein>
    <submittedName>
        <fullName evidence="2 4">Uncharacterized protein</fullName>
    </submittedName>
</protein>
<name>A0A183EDC4_9BILA</name>
<organism evidence="4">
    <name type="scientific">Gongylonema pulchrum</name>
    <dbReference type="NCBI Taxonomy" id="637853"/>
    <lineage>
        <taxon>Eukaryota</taxon>
        <taxon>Metazoa</taxon>
        <taxon>Ecdysozoa</taxon>
        <taxon>Nematoda</taxon>
        <taxon>Chromadorea</taxon>
        <taxon>Rhabditida</taxon>
        <taxon>Spirurina</taxon>
        <taxon>Spiruromorpha</taxon>
        <taxon>Spiruroidea</taxon>
        <taxon>Gongylonematidae</taxon>
        <taxon>Gongylonema</taxon>
    </lineage>
</organism>
<sequence length="97" mass="9908">MSEAAAAACTSVANSVTSGSAQAQEGSTSPSPSSPHTYTIRSILKTAVVAESPALNESTNTVENALTPLAGAEPTIWSVIFHPQAKNTLSHFCATSF</sequence>
<keyword evidence="3" id="KW-1185">Reference proteome</keyword>
<evidence type="ECO:0000313" key="3">
    <source>
        <dbReference type="Proteomes" id="UP000271098"/>
    </source>
</evidence>
<evidence type="ECO:0000313" key="4">
    <source>
        <dbReference type="WBParaSite" id="GPUH_0001899001-mRNA-1"/>
    </source>
</evidence>
<accession>A0A183EDC4</accession>
<feature type="region of interest" description="Disordered" evidence="1">
    <location>
        <begin position="1"/>
        <end position="36"/>
    </location>
</feature>
<feature type="compositionally biased region" description="Polar residues" evidence="1">
    <location>
        <begin position="11"/>
        <end position="26"/>
    </location>
</feature>
<dbReference type="Proteomes" id="UP000271098">
    <property type="component" value="Unassembled WGS sequence"/>
</dbReference>